<dbReference type="GeneID" id="18920290"/>
<feature type="non-terminal residue" evidence="1">
    <location>
        <position position="134"/>
    </location>
</feature>
<evidence type="ECO:0000313" key="1">
    <source>
        <dbReference type="EMBL" id="EKM48074.1"/>
    </source>
</evidence>
<dbReference type="OrthoDB" id="3250324at2759"/>
<reference evidence="1 2" key="1">
    <citation type="journal article" date="2012" name="BMC Genomics">
        <title>Comparative genomics of the white-rot fungi, Phanerochaete carnosa and P. chrysosporium, to elucidate the genetic basis of the distinct wood types they colonize.</title>
        <authorList>
            <person name="Suzuki H."/>
            <person name="MacDonald J."/>
            <person name="Syed K."/>
            <person name="Salamov A."/>
            <person name="Hori C."/>
            <person name="Aerts A."/>
            <person name="Henrissat B."/>
            <person name="Wiebenga A."/>
            <person name="vanKuyk P.A."/>
            <person name="Barry K."/>
            <person name="Lindquist E."/>
            <person name="LaButti K."/>
            <person name="Lapidus A."/>
            <person name="Lucas S."/>
            <person name="Coutinho P."/>
            <person name="Gong Y."/>
            <person name="Samejima M."/>
            <person name="Mahadevan R."/>
            <person name="Abou-Zaid M."/>
            <person name="de Vries R.P."/>
            <person name="Igarashi K."/>
            <person name="Yadav J.S."/>
            <person name="Grigoriev I.V."/>
            <person name="Master E.R."/>
        </authorList>
    </citation>
    <scope>NUCLEOTIDE SEQUENCE [LARGE SCALE GENOMIC DNA]</scope>
    <source>
        <strain evidence="1 2">HHB-10118-sp</strain>
    </source>
</reference>
<feature type="non-terminal residue" evidence="1">
    <location>
        <position position="1"/>
    </location>
</feature>
<name>K5VNA1_PHACS</name>
<sequence length="134" mass="15600">HFRDAHLDEWVEACDKAQVKITAKCATAQVEAWRQRQRGQPDVAQADNSRPQFTKELFVDYITEWIPLRVIENPQLRNIFLLLRSELHEKDIPGRTTIRTRLSQDMKNAVGSISFTMDMWTDPFLSPYMAVTAH</sequence>
<keyword evidence="2" id="KW-1185">Reference proteome</keyword>
<protein>
    <submittedName>
        <fullName evidence="1">Uncharacterized protein</fullName>
    </submittedName>
</protein>
<dbReference type="Proteomes" id="UP000008370">
    <property type="component" value="Unassembled WGS sequence"/>
</dbReference>
<organism evidence="1 2">
    <name type="scientific">Phanerochaete carnosa (strain HHB-10118-sp)</name>
    <name type="common">White-rot fungus</name>
    <name type="synonym">Peniophora carnosa</name>
    <dbReference type="NCBI Taxonomy" id="650164"/>
    <lineage>
        <taxon>Eukaryota</taxon>
        <taxon>Fungi</taxon>
        <taxon>Dikarya</taxon>
        <taxon>Basidiomycota</taxon>
        <taxon>Agaricomycotina</taxon>
        <taxon>Agaricomycetes</taxon>
        <taxon>Polyporales</taxon>
        <taxon>Phanerochaetaceae</taxon>
        <taxon>Phanerochaete</taxon>
    </lineage>
</organism>
<dbReference type="AlphaFoldDB" id="K5VNA1"/>
<dbReference type="EMBL" id="JH931466">
    <property type="protein sequence ID" value="EKM48074.1"/>
    <property type="molecule type" value="Genomic_DNA"/>
</dbReference>
<accession>K5VNA1</accession>
<dbReference type="KEGG" id="pco:PHACADRAFT_73792"/>
<gene>
    <name evidence="1" type="ORF">PHACADRAFT_73792</name>
</gene>
<dbReference type="InParanoid" id="K5VNA1"/>
<dbReference type="RefSeq" id="XP_007403373.1">
    <property type="nucleotide sequence ID" value="XM_007403311.1"/>
</dbReference>
<evidence type="ECO:0000313" key="2">
    <source>
        <dbReference type="Proteomes" id="UP000008370"/>
    </source>
</evidence>
<dbReference type="HOGENOM" id="CLU_165848_0_0_1"/>
<proteinExistence type="predicted"/>